<name>A0A4R8TP21_9PEZI</name>
<sequence>MASLGHLVLGKPPPLNGEWLKFEKDTELEAPKKKFASPLERQPVYAEECRRRNAAILITGAKYHHLAKVTPQLLTATSSLDNAPIPLLCFSEAGTPQQAGVVILYLHGGGLMVGEADSEELSCRRIAHDLEAFVISVGYRLMPTFPASTCLSDAIDAFEFVKIRFPGQKIVLVGSSSGGQLAAAVSQTAKPGCLGGVVLRCPVTSDAGTSLEYVPESLRGAHTSATADFETTLLPIFKRAVPRDGLPRLPLEAGIDELKATGLPRTWIQVCTNDTLYSDGLCYAMLLRQAGVEVQVDVVEGWPHTFWLKAPQLEGAEAAERKMMEGLKWVLEG</sequence>
<dbReference type="InterPro" id="IPR029058">
    <property type="entry name" value="AB_hydrolase_fold"/>
</dbReference>
<dbReference type="Proteomes" id="UP000295604">
    <property type="component" value="Unassembled WGS sequence"/>
</dbReference>
<protein>
    <submittedName>
        <fullName evidence="3">Versiconal hemiacetal acetate esterase</fullName>
    </submittedName>
</protein>
<dbReference type="Pfam" id="PF07859">
    <property type="entry name" value="Abhydrolase_3"/>
    <property type="match status" value="1"/>
</dbReference>
<comment type="caution">
    <text evidence="3">The sequence shown here is derived from an EMBL/GenBank/DDBJ whole genome shotgun (WGS) entry which is preliminary data.</text>
</comment>
<dbReference type="InterPro" id="IPR013094">
    <property type="entry name" value="AB_hydrolase_3"/>
</dbReference>
<dbReference type="Gene3D" id="3.40.50.1820">
    <property type="entry name" value="alpha/beta hydrolase"/>
    <property type="match status" value="1"/>
</dbReference>
<dbReference type="GO" id="GO:0016787">
    <property type="term" value="F:hydrolase activity"/>
    <property type="evidence" value="ECO:0007669"/>
    <property type="project" value="UniProtKB-KW"/>
</dbReference>
<evidence type="ECO:0000259" key="2">
    <source>
        <dbReference type="Pfam" id="PF07859"/>
    </source>
</evidence>
<organism evidence="3 4">
    <name type="scientific">Colletotrichum sidae</name>
    <dbReference type="NCBI Taxonomy" id="1347389"/>
    <lineage>
        <taxon>Eukaryota</taxon>
        <taxon>Fungi</taxon>
        <taxon>Dikarya</taxon>
        <taxon>Ascomycota</taxon>
        <taxon>Pezizomycotina</taxon>
        <taxon>Sordariomycetes</taxon>
        <taxon>Hypocreomycetidae</taxon>
        <taxon>Glomerellales</taxon>
        <taxon>Glomerellaceae</taxon>
        <taxon>Colletotrichum</taxon>
        <taxon>Colletotrichum orbiculare species complex</taxon>
    </lineage>
</organism>
<evidence type="ECO:0000256" key="1">
    <source>
        <dbReference type="ARBA" id="ARBA00022801"/>
    </source>
</evidence>
<dbReference type="PANTHER" id="PTHR48081">
    <property type="entry name" value="AB HYDROLASE SUPERFAMILY PROTEIN C4A8.06C"/>
    <property type="match status" value="1"/>
</dbReference>
<feature type="domain" description="Alpha/beta hydrolase fold-3" evidence="2">
    <location>
        <begin position="103"/>
        <end position="307"/>
    </location>
</feature>
<evidence type="ECO:0000313" key="3">
    <source>
        <dbReference type="EMBL" id="TEA20271.1"/>
    </source>
</evidence>
<keyword evidence="1" id="KW-0378">Hydrolase</keyword>
<evidence type="ECO:0000313" key="4">
    <source>
        <dbReference type="Proteomes" id="UP000295604"/>
    </source>
</evidence>
<dbReference type="PANTHER" id="PTHR48081:SF8">
    <property type="entry name" value="ALPHA_BETA HYDROLASE FOLD-3 DOMAIN-CONTAINING PROTEIN-RELATED"/>
    <property type="match status" value="1"/>
</dbReference>
<gene>
    <name evidence="3" type="primary">Est1</name>
    <name evidence="3" type="ORF">C8034_v003890</name>
</gene>
<dbReference type="SUPFAM" id="SSF53474">
    <property type="entry name" value="alpha/beta-Hydrolases"/>
    <property type="match status" value="1"/>
</dbReference>
<keyword evidence="4" id="KW-1185">Reference proteome</keyword>
<proteinExistence type="predicted"/>
<accession>A0A4R8TP21</accession>
<dbReference type="EMBL" id="QAPF01000035">
    <property type="protein sequence ID" value="TEA20271.1"/>
    <property type="molecule type" value="Genomic_DNA"/>
</dbReference>
<reference evidence="3 4" key="1">
    <citation type="submission" date="2018-11" db="EMBL/GenBank/DDBJ databases">
        <title>Genome sequence and assembly of Colletotrichum sidae.</title>
        <authorList>
            <person name="Gan P."/>
            <person name="Shirasu K."/>
        </authorList>
    </citation>
    <scope>NUCLEOTIDE SEQUENCE [LARGE SCALE GENOMIC DNA]</scope>
    <source>
        <strain evidence="3 4">CBS 518.97</strain>
    </source>
</reference>
<dbReference type="InterPro" id="IPR050300">
    <property type="entry name" value="GDXG_lipolytic_enzyme"/>
</dbReference>
<dbReference type="AlphaFoldDB" id="A0A4R8TP21"/>